<dbReference type="EMBL" id="FQUE01000020">
    <property type="protein sequence ID" value="SHF89845.1"/>
    <property type="molecule type" value="Genomic_DNA"/>
</dbReference>
<gene>
    <name evidence="2" type="ORF">SAMN05444339_12015</name>
</gene>
<dbReference type="Pfam" id="PF04314">
    <property type="entry name" value="PCuAC"/>
    <property type="match status" value="1"/>
</dbReference>
<dbReference type="Gene3D" id="2.60.40.1890">
    <property type="entry name" value="PCu(A)C copper chaperone"/>
    <property type="match status" value="1"/>
</dbReference>
<keyword evidence="3" id="KW-1185">Reference proteome</keyword>
<reference evidence="3" key="1">
    <citation type="submission" date="2016-11" db="EMBL/GenBank/DDBJ databases">
        <authorList>
            <person name="Varghese N."/>
            <person name="Submissions S."/>
        </authorList>
    </citation>
    <scope>NUCLEOTIDE SEQUENCE [LARGE SCALE GENOMIC DNA]</scope>
    <source>
        <strain evidence="3">DSM 29326</strain>
    </source>
</reference>
<dbReference type="InterPro" id="IPR036182">
    <property type="entry name" value="PCuAC_sf"/>
</dbReference>
<sequence>MARLTLAALASCAAIILVPGNAFAGSDDIVVESPWARAAIGTTRPGAAYLIVRNTGTEAVTLTGIATPLAMMAEIHQSTLSADGVSSMAPAGQIRIAAGDSAALEPGGLHAMLMMLQGPMVVGETFPLTLTFDDGSEIVVEVPILGVAARGPDG</sequence>
<protein>
    <recommendedName>
        <fullName evidence="4">Copper(I)-binding protein</fullName>
    </recommendedName>
</protein>
<dbReference type="STRING" id="366533.SAMN05444339_12015"/>
<dbReference type="PANTHER" id="PTHR36302:SF1">
    <property type="entry name" value="COPPER CHAPERONE PCU(A)C"/>
    <property type="match status" value="1"/>
</dbReference>
<keyword evidence="1" id="KW-0732">Signal</keyword>
<dbReference type="OrthoDB" id="9796962at2"/>
<proteinExistence type="predicted"/>
<dbReference type="PANTHER" id="PTHR36302">
    <property type="entry name" value="BLR7088 PROTEIN"/>
    <property type="match status" value="1"/>
</dbReference>
<name>A0A1M5FEA2_LOKAT</name>
<dbReference type="InterPro" id="IPR007410">
    <property type="entry name" value="LpqE-like"/>
</dbReference>
<evidence type="ECO:0000256" key="1">
    <source>
        <dbReference type="SAM" id="SignalP"/>
    </source>
</evidence>
<evidence type="ECO:0000313" key="2">
    <source>
        <dbReference type="EMBL" id="SHF89845.1"/>
    </source>
</evidence>
<dbReference type="InterPro" id="IPR058248">
    <property type="entry name" value="Lxx211020-like"/>
</dbReference>
<evidence type="ECO:0000313" key="3">
    <source>
        <dbReference type="Proteomes" id="UP000183987"/>
    </source>
</evidence>
<feature type="signal peptide" evidence="1">
    <location>
        <begin position="1"/>
        <end position="24"/>
    </location>
</feature>
<dbReference type="SUPFAM" id="SSF110087">
    <property type="entry name" value="DR1885-like metal-binding protein"/>
    <property type="match status" value="1"/>
</dbReference>
<dbReference type="Proteomes" id="UP000183987">
    <property type="component" value="Unassembled WGS sequence"/>
</dbReference>
<organism evidence="2 3">
    <name type="scientific">Loktanella atrilutea</name>
    <dbReference type="NCBI Taxonomy" id="366533"/>
    <lineage>
        <taxon>Bacteria</taxon>
        <taxon>Pseudomonadati</taxon>
        <taxon>Pseudomonadota</taxon>
        <taxon>Alphaproteobacteria</taxon>
        <taxon>Rhodobacterales</taxon>
        <taxon>Roseobacteraceae</taxon>
        <taxon>Loktanella</taxon>
    </lineage>
</organism>
<dbReference type="AlphaFoldDB" id="A0A1M5FEA2"/>
<evidence type="ECO:0008006" key="4">
    <source>
        <dbReference type="Google" id="ProtNLM"/>
    </source>
</evidence>
<accession>A0A1M5FEA2</accession>
<feature type="chain" id="PRO_5012702755" description="Copper(I)-binding protein" evidence="1">
    <location>
        <begin position="25"/>
        <end position="154"/>
    </location>
</feature>